<reference evidence="2" key="1">
    <citation type="submission" date="2022-07" db="EMBL/GenBank/DDBJ databases">
        <title>Phylogenomic reconstructions and comparative analyses of Kickxellomycotina fungi.</title>
        <authorList>
            <person name="Reynolds N.K."/>
            <person name="Stajich J.E."/>
            <person name="Barry K."/>
            <person name="Grigoriev I.V."/>
            <person name="Crous P."/>
            <person name="Smith M.E."/>
        </authorList>
    </citation>
    <scope>NUCLEOTIDE SEQUENCE</scope>
    <source>
        <strain evidence="2">BCRC 34381</strain>
    </source>
</reference>
<protein>
    <submittedName>
        <fullName evidence="2">Uncharacterized protein</fullName>
    </submittedName>
</protein>
<keyword evidence="3" id="KW-1185">Reference proteome</keyword>
<dbReference type="GO" id="GO:0016747">
    <property type="term" value="F:acyltransferase activity, transferring groups other than amino-acyl groups"/>
    <property type="evidence" value="ECO:0007669"/>
    <property type="project" value="TreeGrafter"/>
</dbReference>
<accession>A0A9W7XZU1</accession>
<dbReference type="InterPro" id="IPR023213">
    <property type="entry name" value="CAT-like_dom_sf"/>
</dbReference>
<proteinExistence type="predicted"/>
<sequence length="497" mass="54803">MAYIASLEALASSMQSQTYEIHELGRASGFVVVSHLVYYENTTGAADFMATSLLEAAFVEVLREYPLLAGTMHECKHGRFKVVVDKDNLNLPEFKETQCETDFGVLKAANYAPSELPEGAATMGRTTDHSRKSPAKLARVHIMRYRDNSGVAIFVGISHALVDGYAYNLVMRRWAEICKHLAGSGSLDAKPGRPLSHGCELMDDFMQQLAPPAGAFIRHKFIPGGLVSKLLSGRSMKTQVRLIRKMCESGEFTSHFYFIAQDTIDEMRGAIKEVVPAEQPVSSNDVITALVNVAMAQSLEAAAIRDPQSGVLQRVWAALFGAQKPQPKVFVHMGAADIRPRLKIPAADDYCGSAVMRYAAHVPLDALQGPVTPKMLAIAATSARKGTDSVDRGYMYTYSSTIAEEPDCVMRPFIYGGQPPARLIITSHARIGHYRSDFGWGVPVWANVIEDTGTALCYVYPAPPTRNGLVVHMMLPKDIQDRMRQLPFWKENVEFIR</sequence>
<dbReference type="PANTHER" id="PTHR31642:SF310">
    <property type="entry name" value="FATTY ALCOHOL:CAFFEOYL-COA ACYLTRANSFERASE"/>
    <property type="match status" value="1"/>
</dbReference>
<dbReference type="PANTHER" id="PTHR31642">
    <property type="entry name" value="TRICHOTHECENE 3-O-ACETYLTRANSFERASE"/>
    <property type="match status" value="1"/>
</dbReference>
<dbReference type="Pfam" id="PF02458">
    <property type="entry name" value="Transferase"/>
    <property type="match status" value="2"/>
</dbReference>
<dbReference type="InterPro" id="IPR050317">
    <property type="entry name" value="Plant_Fungal_Acyltransferase"/>
</dbReference>
<evidence type="ECO:0000313" key="2">
    <source>
        <dbReference type="EMBL" id="KAJ1721414.1"/>
    </source>
</evidence>
<dbReference type="Proteomes" id="UP001143981">
    <property type="component" value="Unassembled WGS sequence"/>
</dbReference>
<organism evidence="2 3">
    <name type="scientific">Coemansia biformis</name>
    <dbReference type="NCBI Taxonomy" id="1286918"/>
    <lineage>
        <taxon>Eukaryota</taxon>
        <taxon>Fungi</taxon>
        <taxon>Fungi incertae sedis</taxon>
        <taxon>Zoopagomycota</taxon>
        <taxon>Kickxellomycotina</taxon>
        <taxon>Kickxellomycetes</taxon>
        <taxon>Kickxellales</taxon>
        <taxon>Kickxellaceae</taxon>
        <taxon>Coemansia</taxon>
    </lineage>
</organism>
<dbReference type="SUPFAM" id="SSF52777">
    <property type="entry name" value="CoA-dependent acyltransferases"/>
    <property type="match status" value="1"/>
</dbReference>
<dbReference type="EMBL" id="JANBOI010002505">
    <property type="protein sequence ID" value="KAJ1721414.1"/>
    <property type="molecule type" value="Genomic_DNA"/>
</dbReference>
<dbReference type="GO" id="GO:0044550">
    <property type="term" value="P:secondary metabolite biosynthetic process"/>
    <property type="evidence" value="ECO:0007669"/>
    <property type="project" value="TreeGrafter"/>
</dbReference>
<dbReference type="Gene3D" id="3.30.559.10">
    <property type="entry name" value="Chloramphenicol acetyltransferase-like domain"/>
    <property type="match status" value="2"/>
</dbReference>
<dbReference type="OrthoDB" id="1862401at2759"/>
<keyword evidence="1" id="KW-0808">Transferase</keyword>
<name>A0A9W7XZU1_9FUNG</name>
<comment type="caution">
    <text evidence="2">The sequence shown here is derived from an EMBL/GenBank/DDBJ whole genome shotgun (WGS) entry which is preliminary data.</text>
</comment>
<dbReference type="AlphaFoldDB" id="A0A9W7XZU1"/>
<evidence type="ECO:0000313" key="3">
    <source>
        <dbReference type="Proteomes" id="UP001143981"/>
    </source>
</evidence>
<evidence type="ECO:0000256" key="1">
    <source>
        <dbReference type="ARBA" id="ARBA00022679"/>
    </source>
</evidence>
<gene>
    <name evidence="2" type="ORF">LPJ61_006045</name>
</gene>